<proteinExistence type="predicted"/>
<keyword evidence="2" id="KW-1185">Reference proteome</keyword>
<dbReference type="Proteomes" id="UP000797356">
    <property type="component" value="Chromosome 3"/>
</dbReference>
<evidence type="ECO:0000313" key="1">
    <source>
        <dbReference type="EMBL" id="KAG1334437.1"/>
    </source>
</evidence>
<sequence length="121" mass="13080">MAASLFRRVSSHLARLPRPLLPSVSLENPFAQSSPAAAPSLPHFSFGACMELMAVPKKKYLAFQVFVELLFDNITYGLCYKFIGVVVELSCLTSTAAVGIEGAVVPQVEKTILGNDKNQHA</sequence>
<protein>
    <submittedName>
        <fullName evidence="1">Uncharacterized protein</fullName>
    </submittedName>
</protein>
<dbReference type="AlphaFoldDB" id="A0A8K0MY45"/>
<gene>
    <name evidence="1" type="ORF">COCNU_03G005560</name>
</gene>
<name>A0A8K0MY45_COCNU</name>
<evidence type="ECO:0000313" key="2">
    <source>
        <dbReference type="Proteomes" id="UP000797356"/>
    </source>
</evidence>
<accession>A0A8K0MY45</accession>
<reference evidence="1" key="1">
    <citation type="journal article" date="2017" name="Gigascience">
        <title>The genome draft of coconut (Cocos nucifera).</title>
        <authorList>
            <person name="Xiao Y."/>
            <person name="Xu P."/>
            <person name="Fan H."/>
            <person name="Baudouin L."/>
            <person name="Xia W."/>
            <person name="Bocs S."/>
            <person name="Xu J."/>
            <person name="Li Q."/>
            <person name="Guo A."/>
            <person name="Zhou L."/>
            <person name="Li J."/>
            <person name="Wu Y."/>
            <person name="Ma Z."/>
            <person name="Armero A."/>
            <person name="Issali A.E."/>
            <person name="Liu N."/>
            <person name="Peng M."/>
            <person name="Yang Y."/>
        </authorList>
    </citation>
    <scope>NUCLEOTIDE SEQUENCE</scope>
    <source>
        <tissue evidence="1">Spear leaf of Hainan Tall coconut</tissue>
    </source>
</reference>
<comment type="caution">
    <text evidence="1">The sequence shown here is derived from an EMBL/GenBank/DDBJ whole genome shotgun (WGS) entry which is preliminary data.</text>
</comment>
<reference evidence="1" key="2">
    <citation type="submission" date="2019-07" db="EMBL/GenBank/DDBJ databases">
        <authorList>
            <person name="Yang Y."/>
            <person name="Bocs S."/>
            <person name="Baudouin L."/>
        </authorList>
    </citation>
    <scope>NUCLEOTIDE SEQUENCE</scope>
    <source>
        <tissue evidence="1">Spear leaf of Hainan Tall coconut</tissue>
    </source>
</reference>
<dbReference type="EMBL" id="CM017874">
    <property type="protein sequence ID" value="KAG1334437.1"/>
    <property type="molecule type" value="Genomic_DNA"/>
</dbReference>
<organism evidence="1 2">
    <name type="scientific">Cocos nucifera</name>
    <name type="common">Coconut palm</name>
    <dbReference type="NCBI Taxonomy" id="13894"/>
    <lineage>
        <taxon>Eukaryota</taxon>
        <taxon>Viridiplantae</taxon>
        <taxon>Streptophyta</taxon>
        <taxon>Embryophyta</taxon>
        <taxon>Tracheophyta</taxon>
        <taxon>Spermatophyta</taxon>
        <taxon>Magnoliopsida</taxon>
        <taxon>Liliopsida</taxon>
        <taxon>Arecaceae</taxon>
        <taxon>Arecoideae</taxon>
        <taxon>Cocoseae</taxon>
        <taxon>Attaleinae</taxon>
        <taxon>Cocos</taxon>
    </lineage>
</organism>